<feature type="transmembrane region" description="Helical" evidence="13">
    <location>
        <begin position="227"/>
        <end position="247"/>
    </location>
</feature>
<feature type="transmembrane region" description="Helical" evidence="13">
    <location>
        <begin position="56"/>
        <end position="77"/>
    </location>
</feature>
<dbReference type="GO" id="GO:0007189">
    <property type="term" value="P:adenylate cyclase-activating G protein-coupled receptor signaling pathway"/>
    <property type="evidence" value="ECO:0007669"/>
    <property type="project" value="TreeGrafter"/>
</dbReference>
<evidence type="ECO:0000256" key="4">
    <source>
        <dbReference type="ARBA" id="ARBA00012201"/>
    </source>
</evidence>
<keyword evidence="7" id="KW-0547">Nucleotide-binding</keyword>
<dbReference type="GO" id="GO:0005886">
    <property type="term" value="C:plasma membrane"/>
    <property type="evidence" value="ECO:0007669"/>
    <property type="project" value="InterPro"/>
</dbReference>
<evidence type="ECO:0000256" key="7">
    <source>
        <dbReference type="ARBA" id="ARBA00022741"/>
    </source>
</evidence>
<dbReference type="InterPro" id="IPR029787">
    <property type="entry name" value="Nucleotide_cyclase"/>
</dbReference>
<evidence type="ECO:0000256" key="12">
    <source>
        <dbReference type="ARBA" id="ARBA00023239"/>
    </source>
</evidence>
<evidence type="ECO:0000256" key="1">
    <source>
        <dbReference type="ARBA" id="ARBA00001593"/>
    </source>
</evidence>
<dbReference type="PANTHER" id="PTHR45627">
    <property type="entry name" value="ADENYLATE CYCLASE TYPE 1"/>
    <property type="match status" value="1"/>
</dbReference>
<sequence>AQEALNPEDEVDEFLSRAIDARSIDQLRKDHVKKFLLTFQTPELEKKYSKKIDDRFGGYVACTLLVFCFICCLQILVFPHSPLMLGVYVSIFILLAAILFVCAVYSCVTLFPTALQRLSRSIVQSRARSTGIAVFTILLVFIAAFVNMFSCSRVALRDCAARELNVTPEAVGPCQLRALNFSLGTPPGSCHGDGLACDFPEYFSYSVVLSLLACSVFLHISSIGKLLLMVAIEAMFLLLVEGPHAALFDNADLLVVANALFEVSGVGAPLGLDESLGLPWVSEGAFEVWVDLWGPWSGRATGEKEEMEELQAYNRRLLHNILPKDVAAHFLARERRNDELYYQSCECVAVMFASISNFSEFYVELEANNEGVECLRLLNEIIADFDEVLGGRG</sequence>
<keyword evidence="9" id="KW-0460">Magnesium</keyword>
<dbReference type="AlphaFoldDB" id="A0A7K4WUI6"/>
<comment type="catalytic activity">
    <reaction evidence="1">
        <text>ATP = 3',5'-cyclic AMP + diphosphate</text>
        <dbReference type="Rhea" id="RHEA:15389"/>
        <dbReference type="ChEBI" id="CHEBI:30616"/>
        <dbReference type="ChEBI" id="CHEBI:33019"/>
        <dbReference type="ChEBI" id="CHEBI:58165"/>
        <dbReference type="EC" id="4.6.1.1"/>
    </reaction>
</comment>
<dbReference type="GO" id="GO:0005524">
    <property type="term" value="F:ATP binding"/>
    <property type="evidence" value="ECO:0007669"/>
    <property type="project" value="UniProtKB-KW"/>
</dbReference>
<accession>A0A7K4WUI6</accession>
<evidence type="ECO:0000313" key="16">
    <source>
        <dbReference type="Proteomes" id="UP000540952"/>
    </source>
</evidence>
<evidence type="ECO:0000313" key="15">
    <source>
        <dbReference type="EMBL" id="NWR38341.1"/>
    </source>
</evidence>
<keyword evidence="11 13" id="KW-0472">Membrane</keyword>
<evidence type="ECO:0000256" key="10">
    <source>
        <dbReference type="ARBA" id="ARBA00022989"/>
    </source>
</evidence>
<evidence type="ECO:0000256" key="5">
    <source>
        <dbReference type="ARBA" id="ARBA00022692"/>
    </source>
</evidence>
<dbReference type="PROSITE" id="PS50125">
    <property type="entry name" value="GUANYLATE_CYCLASE_2"/>
    <property type="match status" value="1"/>
</dbReference>
<dbReference type="InterPro" id="IPR001054">
    <property type="entry name" value="A/G_cyclase"/>
</dbReference>
<dbReference type="EC" id="4.6.1.1" evidence="4"/>
<feature type="transmembrane region" description="Helical" evidence="13">
    <location>
        <begin position="202"/>
        <end position="220"/>
    </location>
</feature>
<dbReference type="GO" id="GO:0046872">
    <property type="term" value="F:metal ion binding"/>
    <property type="evidence" value="ECO:0007669"/>
    <property type="project" value="UniProtKB-KW"/>
</dbReference>
<evidence type="ECO:0000256" key="9">
    <source>
        <dbReference type="ARBA" id="ARBA00022842"/>
    </source>
</evidence>
<evidence type="ECO:0000256" key="3">
    <source>
        <dbReference type="ARBA" id="ARBA00004141"/>
    </source>
</evidence>
<keyword evidence="8" id="KW-0067">ATP-binding</keyword>
<feature type="non-terminal residue" evidence="15">
    <location>
        <position position="393"/>
    </location>
</feature>
<dbReference type="InterPro" id="IPR009398">
    <property type="entry name" value="Adcy_conserved_dom"/>
</dbReference>
<dbReference type="EMBL" id="VZRD01000479">
    <property type="protein sequence ID" value="NWR38341.1"/>
    <property type="molecule type" value="Genomic_DNA"/>
</dbReference>
<dbReference type="GO" id="GO:0006171">
    <property type="term" value="P:cAMP biosynthetic process"/>
    <property type="evidence" value="ECO:0007669"/>
    <property type="project" value="InterPro"/>
</dbReference>
<dbReference type="PANTHER" id="PTHR45627:SF11">
    <property type="entry name" value="ADENYLATE CYCLASE TYPE 6"/>
    <property type="match status" value="1"/>
</dbReference>
<keyword evidence="16" id="KW-1185">Reference proteome</keyword>
<evidence type="ECO:0000256" key="2">
    <source>
        <dbReference type="ARBA" id="ARBA00001936"/>
    </source>
</evidence>
<dbReference type="GO" id="GO:0035556">
    <property type="term" value="P:intracellular signal transduction"/>
    <property type="evidence" value="ECO:0007669"/>
    <property type="project" value="InterPro"/>
</dbReference>
<dbReference type="Pfam" id="PF00211">
    <property type="entry name" value="Guanylate_cyc"/>
    <property type="match status" value="1"/>
</dbReference>
<evidence type="ECO:0000256" key="11">
    <source>
        <dbReference type="ARBA" id="ARBA00023136"/>
    </source>
</evidence>
<feature type="non-terminal residue" evidence="15">
    <location>
        <position position="1"/>
    </location>
</feature>
<keyword evidence="5 13" id="KW-0812">Transmembrane</keyword>
<evidence type="ECO:0000256" key="8">
    <source>
        <dbReference type="ARBA" id="ARBA00022840"/>
    </source>
</evidence>
<dbReference type="FunFam" id="3.30.70.1230:FF:000082">
    <property type="entry name" value="Adenylate cyclase type 6"/>
    <property type="match status" value="1"/>
</dbReference>
<gene>
    <name evidence="15" type="primary">Adcy6_2</name>
    <name evidence="15" type="ORF">TACRUB_R05242</name>
</gene>
<evidence type="ECO:0000259" key="14">
    <source>
        <dbReference type="PROSITE" id="PS50125"/>
    </source>
</evidence>
<keyword evidence="10 13" id="KW-1133">Transmembrane helix</keyword>
<comment type="cofactor">
    <cofactor evidence="2">
        <name>Mn(2+)</name>
        <dbReference type="ChEBI" id="CHEBI:29035"/>
    </cofactor>
</comment>
<reference evidence="15 16" key="1">
    <citation type="submission" date="2019-09" db="EMBL/GenBank/DDBJ databases">
        <title>Bird 10,000 Genomes (B10K) Project - Family phase.</title>
        <authorList>
            <person name="Zhang G."/>
        </authorList>
    </citation>
    <scope>NUCLEOTIDE SEQUENCE [LARGE SCALE GENOMIC DNA]</scope>
    <source>
        <strain evidence="15">B10K-CU-031-13</strain>
        <tissue evidence="15">Muscle</tissue>
    </source>
</reference>
<dbReference type="Gene3D" id="3.30.70.1230">
    <property type="entry name" value="Nucleotide cyclase"/>
    <property type="match status" value="1"/>
</dbReference>
<dbReference type="GO" id="GO:0004016">
    <property type="term" value="F:adenylate cyclase activity"/>
    <property type="evidence" value="ECO:0007669"/>
    <property type="project" value="UniProtKB-EC"/>
</dbReference>
<organism evidence="15 16">
    <name type="scientific">Tachuris rubrigastra</name>
    <dbReference type="NCBI Taxonomy" id="495162"/>
    <lineage>
        <taxon>Eukaryota</taxon>
        <taxon>Metazoa</taxon>
        <taxon>Chordata</taxon>
        <taxon>Craniata</taxon>
        <taxon>Vertebrata</taxon>
        <taxon>Euteleostomi</taxon>
        <taxon>Archelosauria</taxon>
        <taxon>Archosauria</taxon>
        <taxon>Dinosauria</taxon>
        <taxon>Saurischia</taxon>
        <taxon>Theropoda</taxon>
        <taxon>Coelurosauria</taxon>
        <taxon>Aves</taxon>
        <taxon>Neognathae</taxon>
        <taxon>Neoaves</taxon>
        <taxon>Telluraves</taxon>
        <taxon>Australaves</taxon>
        <taxon>Passeriformes</taxon>
        <taxon>Tyrannidae</taxon>
        <taxon>Tachuris</taxon>
    </lineage>
</organism>
<evidence type="ECO:0000256" key="6">
    <source>
        <dbReference type="ARBA" id="ARBA00022723"/>
    </source>
</evidence>
<feature type="transmembrane region" description="Helical" evidence="13">
    <location>
        <begin position="132"/>
        <end position="156"/>
    </location>
</feature>
<comment type="caution">
    <text evidence="15">The sequence shown here is derived from an EMBL/GenBank/DDBJ whole genome shotgun (WGS) entry which is preliminary data.</text>
</comment>
<evidence type="ECO:0000256" key="13">
    <source>
        <dbReference type="SAM" id="Phobius"/>
    </source>
</evidence>
<feature type="domain" description="Guanylate cyclase" evidence="14">
    <location>
        <begin position="349"/>
        <end position="393"/>
    </location>
</feature>
<dbReference type="SUPFAM" id="SSF55073">
    <property type="entry name" value="Nucleotide cyclase"/>
    <property type="match status" value="1"/>
</dbReference>
<keyword evidence="6" id="KW-0479">Metal-binding</keyword>
<protein>
    <recommendedName>
        <fullName evidence="4">adenylate cyclase</fullName>
        <ecNumber evidence="4">4.6.1.1</ecNumber>
    </recommendedName>
</protein>
<dbReference type="Pfam" id="PF06327">
    <property type="entry name" value="Adcy_cons_dom"/>
    <property type="match status" value="1"/>
</dbReference>
<name>A0A7K4WUI6_9TYRA</name>
<keyword evidence="12" id="KW-0456">Lyase</keyword>
<dbReference type="Proteomes" id="UP000540952">
    <property type="component" value="Unassembled WGS sequence"/>
</dbReference>
<comment type="subcellular location">
    <subcellularLocation>
        <location evidence="3">Membrane</location>
        <topology evidence="3">Multi-pass membrane protein</topology>
    </subcellularLocation>
</comment>
<feature type="transmembrane region" description="Helical" evidence="13">
    <location>
        <begin position="83"/>
        <end position="111"/>
    </location>
</feature>
<proteinExistence type="predicted"/>